<dbReference type="Proteomes" id="UP001064048">
    <property type="component" value="Chromosome 6"/>
</dbReference>
<keyword evidence="2" id="KW-1185">Reference proteome</keyword>
<evidence type="ECO:0000313" key="1">
    <source>
        <dbReference type="EMBL" id="KAI8436057.1"/>
    </source>
</evidence>
<sequence>MPLLFRLSIFNTNNHKQLKDELGEVVAELEALDGQEECKQNSKAKQMSIGRKKFNMDPKKGIEYLYENGLLQRTPEDVAQFLHKGEGLSKTAIGDYLGERSDFNEAVLRAFVELHDFTDLILVQALRQFLWSFRLPGEAQKIDRMMECFAQRYCQLNPDIFTNADTCYVLSFAIIMLNTSLHNPSVKDKPAPEQFSLYESIKTEPFKIPEDDGNDLMHTFFNPDKEGWLWKQGGRYVDFMNLIQIVEETVVYPQ</sequence>
<dbReference type="EMBL" id="CM046106">
    <property type="protein sequence ID" value="KAI8436057.1"/>
    <property type="molecule type" value="Genomic_DNA"/>
</dbReference>
<name>A0ACC0KHS9_CHOFU</name>
<evidence type="ECO:0000313" key="2">
    <source>
        <dbReference type="Proteomes" id="UP001064048"/>
    </source>
</evidence>
<proteinExistence type="predicted"/>
<protein>
    <submittedName>
        <fullName evidence="1">Uncharacterized protein</fullName>
    </submittedName>
</protein>
<gene>
    <name evidence="1" type="ORF">MSG28_004178</name>
</gene>
<reference evidence="1 2" key="1">
    <citation type="journal article" date="2022" name="Genome Biol. Evol.">
        <title>The Spruce Budworm Genome: Reconstructing the Evolutionary History of Antifreeze Proteins.</title>
        <authorList>
            <person name="Beliveau C."/>
            <person name="Gagne P."/>
            <person name="Picq S."/>
            <person name="Vernygora O."/>
            <person name="Keeling C.I."/>
            <person name="Pinkney K."/>
            <person name="Doucet D."/>
            <person name="Wen F."/>
            <person name="Johnston J.S."/>
            <person name="Maaroufi H."/>
            <person name="Boyle B."/>
            <person name="Laroche J."/>
            <person name="Dewar K."/>
            <person name="Juretic N."/>
            <person name="Blackburn G."/>
            <person name="Nisole A."/>
            <person name="Brunet B."/>
            <person name="Brandao M."/>
            <person name="Lumley L."/>
            <person name="Duan J."/>
            <person name="Quan G."/>
            <person name="Lucarotti C.J."/>
            <person name="Roe A.D."/>
            <person name="Sperling F.A.H."/>
            <person name="Levesque R.C."/>
            <person name="Cusson M."/>
        </authorList>
    </citation>
    <scope>NUCLEOTIDE SEQUENCE [LARGE SCALE GENOMIC DNA]</scope>
    <source>
        <strain evidence="1">Glfc:IPQL:Cfum</strain>
    </source>
</reference>
<organism evidence="1 2">
    <name type="scientific">Choristoneura fumiferana</name>
    <name type="common">Spruce budworm moth</name>
    <name type="synonym">Archips fumiferana</name>
    <dbReference type="NCBI Taxonomy" id="7141"/>
    <lineage>
        <taxon>Eukaryota</taxon>
        <taxon>Metazoa</taxon>
        <taxon>Ecdysozoa</taxon>
        <taxon>Arthropoda</taxon>
        <taxon>Hexapoda</taxon>
        <taxon>Insecta</taxon>
        <taxon>Pterygota</taxon>
        <taxon>Neoptera</taxon>
        <taxon>Endopterygota</taxon>
        <taxon>Lepidoptera</taxon>
        <taxon>Glossata</taxon>
        <taxon>Ditrysia</taxon>
        <taxon>Tortricoidea</taxon>
        <taxon>Tortricidae</taxon>
        <taxon>Tortricinae</taxon>
        <taxon>Choristoneura</taxon>
    </lineage>
</organism>
<accession>A0ACC0KHS9</accession>
<comment type="caution">
    <text evidence="1">The sequence shown here is derived from an EMBL/GenBank/DDBJ whole genome shotgun (WGS) entry which is preliminary data.</text>
</comment>